<evidence type="ECO:0000259" key="2">
    <source>
        <dbReference type="Pfam" id="PF23600"/>
    </source>
</evidence>
<proteinExistence type="predicted"/>
<evidence type="ECO:0000313" key="3">
    <source>
        <dbReference type="EMBL" id="MFC7125447.1"/>
    </source>
</evidence>
<dbReference type="Proteomes" id="UP001596414">
    <property type="component" value="Unassembled WGS sequence"/>
</dbReference>
<comment type="caution">
    <text evidence="3">The sequence shown here is derived from an EMBL/GenBank/DDBJ whole genome shotgun (WGS) entry which is preliminary data.</text>
</comment>
<organism evidence="3 4">
    <name type="scientific">Halovenus rubra</name>
    <dbReference type="NCBI Taxonomy" id="869890"/>
    <lineage>
        <taxon>Archaea</taxon>
        <taxon>Methanobacteriati</taxon>
        <taxon>Methanobacteriota</taxon>
        <taxon>Stenosarchaea group</taxon>
        <taxon>Halobacteria</taxon>
        <taxon>Halobacteriales</taxon>
        <taxon>Haloarculaceae</taxon>
        <taxon>Halovenus</taxon>
    </lineage>
</organism>
<dbReference type="RefSeq" id="WP_267636443.1">
    <property type="nucleotide sequence ID" value="NZ_JAODIY010000004.1"/>
</dbReference>
<sequence length="189" mass="20420">MTSLDEAYSQDWTGDRNPRRVVGGLALVGAGIVAVMIAMVLVGLQGDSTVAKRYGGVIAGLGIPALLLGVVVVLPASNRTRLGVVFGTVIASTGVFLFWNVYPDRWTRTAEPLAFETTMLYGVGCVVALAFVFSAIASFRLRNNPQGTVRLEVVRQGETRTVEVSNEQYRQMVNDGGQAEQLLREIEDQ</sequence>
<keyword evidence="1" id="KW-1133">Transmembrane helix</keyword>
<dbReference type="InterPro" id="IPR055563">
    <property type="entry name" value="CdpA_N"/>
</dbReference>
<dbReference type="Pfam" id="PF23600">
    <property type="entry name" value="CdpA_N"/>
    <property type="match status" value="1"/>
</dbReference>
<gene>
    <name evidence="3" type="ORF">ACFQJ7_05255</name>
</gene>
<keyword evidence="1" id="KW-0812">Transmembrane</keyword>
<feature type="transmembrane region" description="Helical" evidence="1">
    <location>
        <begin position="82"/>
        <end position="99"/>
    </location>
</feature>
<keyword evidence="1" id="KW-0472">Membrane</keyword>
<protein>
    <recommendedName>
        <fullName evidence="2">Cell division protein A N-terminal domain-containing protein</fullName>
    </recommendedName>
</protein>
<feature type="transmembrane region" description="Helical" evidence="1">
    <location>
        <begin position="54"/>
        <end position="75"/>
    </location>
</feature>
<feature type="domain" description="Cell division protein A N-terminal" evidence="2">
    <location>
        <begin position="2"/>
        <end position="145"/>
    </location>
</feature>
<dbReference type="EMBL" id="JBHSZQ010000004">
    <property type="protein sequence ID" value="MFC7125447.1"/>
    <property type="molecule type" value="Genomic_DNA"/>
</dbReference>
<dbReference type="AlphaFoldDB" id="A0ABD5XAM3"/>
<name>A0ABD5XAM3_9EURY</name>
<reference evidence="3 4" key="1">
    <citation type="journal article" date="2014" name="Int. J. Syst. Evol. Microbiol.">
        <title>Complete genome sequence of Corynebacterium casei LMG S-19264T (=DSM 44701T), isolated from a smear-ripened cheese.</title>
        <authorList>
            <consortium name="US DOE Joint Genome Institute (JGI-PGF)"/>
            <person name="Walter F."/>
            <person name="Albersmeier A."/>
            <person name="Kalinowski J."/>
            <person name="Ruckert C."/>
        </authorList>
    </citation>
    <scope>NUCLEOTIDE SEQUENCE [LARGE SCALE GENOMIC DNA]</scope>
    <source>
        <strain evidence="3 4">CGMCC 4.7215</strain>
    </source>
</reference>
<feature type="transmembrane region" description="Helical" evidence="1">
    <location>
        <begin position="21"/>
        <end position="42"/>
    </location>
</feature>
<accession>A0ABD5XAM3</accession>
<evidence type="ECO:0000256" key="1">
    <source>
        <dbReference type="SAM" id="Phobius"/>
    </source>
</evidence>
<evidence type="ECO:0000313" key="4">
    <source>
        <dbReference type="Proteomes" id="UP001596414"/>
    </source>
</evidence>
<feature type="transmembrane region" description="Helical" evidence="1">
    <location>
        <begin position="119"/>
        <end position="141"/>
    </location>
</feature>